<dbReference type="Gene3D" id="2.20.100.10">
    <property type="entry name" value="Thrombospondin type-1 (TSP1) repeat"/>
    <property type="match status" value="1"/>
</dbReference>
<dbReference type="InterPro" id="IPR036383">
    <property type="entry name" value="TSP1_rpt_sf"/>
</dbReference>
<dbReference type="EMBL" id="BMAV01018325">
    <property type="protein sequence ID" value="GFY70550.1"/>
    <property type="molecule type" value="Genomic_DNA"/>
</dbReference>
<dbReference type="GO" id="GO:0030198">
    <property type="term" value="P:extracellular matrix organization"/>
    <property type="evidence" value="ECO:0007669"/>
    <property type="project" value="TreeGrafter"/>
</dbReference>
<dbReference type="PANTHER" id="PTHR13723">
    <property type="entry name" value="ADAMTS A DISINTEGRIN AND METALLOPROTEASE WITH THROMBOSPONDIN MOTIFS PROTEASE"/>
    <property type="match status" value="1"/>
</dbReference>
<dbReference type="SMART" id="SM00209">
    <property type="entry name" value="TSP1"/>
    <property type="match status" value="1"/>
</dbReference>
<dbReference type="GO" id="GO:0004222">
    <property type="term" value="F:metalloendopeptidase activity"/>
    <property type="evidence" value="ECO:0007669"/>
    <property type="project" value="TreeGrafter"/>
</dbReference>
<evidence type="ECO:0000313" key="4">
    <source>
        <dbReference type="Proteomes" id="UP000886998"/>
    </source>
</evidence>
<keyword evidence="4" id="KW-1185">Reference proteome</keyword>
<dbReference type="AlphaFoldDB" id="A0A8X7CLX9"/>
<evidence type="ECO:0000256" key="1">
    <source>
        <dbReference type="ARBA" id="ARBA00004613"/>
    </source>
</evidence>
<evidence type="ECO:0000256" key="2">
    <source>
        <dbReference type="ARBA" id="ARBA00022525"/>
    </source>
</evidence>
<dbReference type="InterPro" id="IPR000884">
    <property type="entry name" value="TSP1_rpt"/>
</dbReference>
<dbReference type="Pfam" id="PF00090">
    <property type="entry name" value="TSP_1"/>
    <property type="match status" value="1"/>
</dbReference>
<comment type="subcellular location">
    <subcellularLocation>
        <location evidence="1">Secreted</location>
    </subcellularLocation>
</comment>
<dbReference type="SUPFAM" id="SSF82895">
    <property type="entry name" value="TSP-1 type 1 repeat"/>
    <property type="match status" value="1"/>
</dbReference>
<dbReference type="GO" id="GO:0005576">
    <property type="term" value="C:extracellular region"/>
    <property type="evidence" value="ECO:0007669"/>
    <property type="project" value="UniProtKB-SubCell"/>
</dbReference>
<dbReference type="GO" id="GO:0006508">
    <property type="term" value="P:proteolysis"/>
    <property type="evidence" value="ECO:0007669"/>
    <property type="project" value="TreeGrafter"/>
</dbReference>
<dbReference type="InterPro" id="IPR050439">
    <property type="entry name" value="ADAMTS_ADAMTS-like"/>
</dbReference>
<proteinExistence type="predicted"/>
<organism evidence="3 4">
    <name type="scientific">Trichonephila inaurata madagascariensis</name>
    <dbReference type="NCBI Taxonomy" id="2747483"/>
    <lineage>
        <taxon>Eukaryota</taxon>
        <taxon>Metazoa</taxon>
        <taxon>Ecdysozoa</taxon>
        <taxon>Arthropoda</taxon>
        <taxon>Chelicerata</taxon>
        <taxon>Arachnida</taxon>
        <taxon>Araneae</taxon>
        <taxon>Araneomorphae</taxon>
        <taxon>Entelegynae</taxon>
        <taxon>Araneoidea</taxon>
        <taxon>Nephilidae</taxon>
        <taxon>Trichonephila</taxon>
        <taxon>Trichonephila inaurata</taxon>
    </lineage>
</organism>
<name>A0A8X7CLX9_9ARAC</name>
<accession>A0A8X7CLX9</accession>
<comment type="caution">
    <text evidence="3">The sequence shown here is derived from an EMBL/GenBank/DDBJ whole genome shotgun (WGS) entry which is preliminary data.</text>
</comment>
<dbReference type="PANTHER" id="PTHR13723:SF281">
    <property type="entry name" value="PAPILIN"/>
    <property type="match status" value="1"/>
</dbReference>
<dbReference type="GO" id="GO:0031012">
    <property type="term" value="C:extracellular matrix"/>
    <property type="evidence" value="ECO:0007669"/>
    <property type="project" value="TreeGrafter"/>
</dbReference>
<dbReference type="PROSITE" id="PS50092">
    <property type="entry name" value="TSP1"/>
    <property type="match status" value="1"/>
</dbReference>
<dbReference type="Proteomes" id="UP000886998">
    <property type="component" value="Unassembled WGS sequence"/>
</dbReference>
<reference evidence="3" key="1">
    <citation type="submission" date="2020-08" db="EMBL/GenBank/DDBJ databases">
        <title>Multicomponent nature underlies the extraordinary mechanical properties of spider dragline silk.</title>
        <authorList>
            <person name="Kono N."/>
            <person name="Nakamura H."/>
            <person name="Mori M."/>
            <person name="Yoshida Y."/>
            <person name="Ohtoshi R."/>
            <person name="Malay A.D."/>
            <person name="Moran D.A.P."/>
            <person name="Tomita M."/>
            <person name="Numata K."/>
            <person name="Arakawa K."/>
        </authorList>
    </citation>
    <scope>NUCLEOTIDE SEQUENCE</scope>
</reference>
<evidence type="ECO:0000313" key="3">
    <source>
        <dbReference type="EMBL" id="GFY70550.1"/>
    </source>
</evidence>
<keyword evidence="2" id="KW-0964">Secreted</keyword>
<protein>
    <submittedName>
        <fullName evidence="3">Papilin</fullName>
    </submittedName>
</protein>
<dbReference type="OrthoDB" id="5950222at2759"/>
<gene>
    <name evidence="3" type="primary">Ppn_16</name>
    <name evidence="3" type="ORF">TNIN_143361</name>
</gene>
<sequence length="197" mass="22621">MLRNNFRTFGNELHNFVPRPNDQFNTAPFKRPHLHKDFEHRHICRKACLLEFLSIGAHDAIQTMELLPAICAFFTFLQTFHYVLASSDTPLRNKLLVRHRRQVYLTDPQPVPSYLNRSVIVQNSQQLPEYGPWGPWTESSECSRSCGGGIAYQDRICLDVRFDGSYSCIGASRRYFSCNVQDCSQPSGNFKGANFPI</sequence>